<dbReference type="SUPFAM" id="SSF47413">
    <property type="entry name" value="lambda repressor-like DNA-binding domains"/>
    <property type="match status" value="1"/>
</dbReference>
<feature type="domain" description="HTH cro/C1-type" evidence="1">
    <location>
        <begin position="3"/>
        <end position="58"/>
    </location>
</feature>
<reference evidence="2 3" key="1">
    <citation type="submission" date="2019-05" db="EMBL/GenBank/DDBJ databases">
        <authorList>
            <person name="Schori C."/>
            <person name="Ahrens C."/>
        </authorList>
    </citation>
    <scope>NUCLEOTIDE SEQUENCE [LARGE SCALE GENOMIC DNA]</scope>
    <source>
        <strain evidence="2 3">DSM 10702</strain>
    </source>
</reference>
<proteinExistence type="predicted"/>
<dbReference type="SMART" id="SM00530">
    <property type="entry name" value="HTH_XRE"/>
    <property type="match status" value="1"/>
</dbReference>
<dbReference type="GeneID" id="92945155"/>
<organism evidence="2 3">
    <name type="scientific">Clostridium butyricum</name>
    <dbReference type="NCBI Taxonomy" id="1492"/>
    <lineage>
        <taxon>Bacteria</taxon>
        <taxon>Bacillati</taxon>
        <taxon>Bacillota</taxon>
        <taxon>Clostridia</taxon>
        <taxon>Eubacteriales</taxon>
        <taxon>Clostridiaceae</taxon>
        <taxon>Clostridium</taxon>
    </lineage>
</organism>
<protein>
    <submittedName>
        <fullName evidence="2">Helix-turn-helix transcriptional regulator</fullName>
    </submittedName>
</protein>
<gene>
    <name evidence="2" type="ORF">FF104_13255</name>
</gene>
<dbReference type="InterPro" id="IPR001387">
    <property type="entry name" value="Cro/C1-type_HTH"/>
</dbReference>
<dbReference type="PROSITE" id="PS50943">
    <property type="entry name" value="HTH_CROC1"/>
    <property type="match status" value="1"/>
</dbReference>
<dbReference type="RefSeq" id="WP_035761537.1">
    <property type="nucleotide sequence ID" value="NZ_AP019716.1"/>
</dbReference>
<evidence type="ECO:0000259" key="1">
    <source>
        <dbReference type="PROSITE" id="PS50943"/>
    </source>
</evidence>
<dbReference type="Gene3D" id="1.10.260.40">
    <property type="entry name" value="lambda repressor-like DNA-binding domains"/>
    <property type="match status" value="1"/>
</dbReference>
<dbReference type="Proteomes" id="UP000515243">
    <property type="component" value="Chromosome 1"/>
</dbReference>
<sequence>MKVKIHRILKGLSQKKLAELVGTSNVTIVKIEKGNFDNVKFGTLKKIAEVLETTIQELFIDEEENK</sequence>
<accession>A0AAP9UG39</accession>
<dbReference type="CDD" id="cd00093">
    <property type="entry name" value="HTH_XRE"/>
    <property type="match status" value="1"/>
</dbReference>
<dbReference type="InterPro" id="IPR010982">
    <property type="entry name" value="Lambda_DNA-bd_dom_sf"/>
</dbReference>
<dbReference type="GO" id="GO:0003677">
    <property type="term" value="F:DNA binding"/>
    <property type="evidence" value="ECO:0007669"/>
    <property type="project" value="InterPro"/>
</dbReference>
<name>A0AAP9UG39_CLOBU</name>
<dbReference type="EMBL" id="CP040626">
    <property type="protein sequence ID" value="QMW91904.1"/>
    <property type="molecule type" value="Genomic_DNA"/>
</dbReference>
<evidence type="ECO:0000313" key="2">
    <source>
        <dbReference type="EMBL" id="QMW91904.1"/>
    </source>
</evidence>
<dbReference type="AlphaFoldDB" id="A0AAP9UG39"/>
<dbReference type="Pfam" id="PF01381">
    <property type="entry name" value="HTH_3"/>
    <property type="match status" value="1"/>
</dbReference>
<evidence type="ECO:0000313" key="3">
    <source>
        <dbReference type="Proteomes" id="UP000515243"/>
    </source>
</evidence>